<feature type="transmembrane region" description="Helical" evidence="1">
    <location>
        <begin position="36"/>
        <end position="55"/>
    </location>
</feature>
<evidence type="ECO:0000259" key="2">
    <source>
        <dbReference type="Pfam" id="PF00149"/>
    </source>
</evidence>
<feature type="transmembrane region" description="Helical" evidence="1">
    <location>
        <begin position="101"/>
        <end position="119"/>
    </location>
</feature>
<dbReference type="InterPro" id="IPR004843">
    <property type="entry name" value="Calcineurin-like_PHP"/>
</dbReference>
<keyword evidence="1" id="KW-0812">Transmembrane</keyword>
<dbReference type="InterPro" id="IPR029052">
    <property type="entry name" value="Metallo-depent_PP-like"/>
</dbReference>
<reference evidence="3" key="2">
    <citation type="submission" date="2021-04" db="EMBL/GenBank/DDBJ databases">
        <authorList>
            <person name="Gilroy R."/>
        </authorList>
    </citation>
    <scope>NUCLEOTIDE SEQUENCE</scope>
    <source>
        <strain evidence="3">ChiGjej6B6-14162</strain>
    </source>
</reference>
<keyword evidence="1" id="KW-1133">Transmembrane helix</keyword>
<sequence>MPAIFISIILLYILGNVYIFIRGRQAIRKHPKSVRVLVFSIFIICALSFLLSFGLNNIIAPLRLARLFEEVGKSWLLVTLYMTLFLALMDFLRLVKIRVPFAFYSSLFLTLGLLFYGYYHYDNPNTKELHITINKPFQTQGRPIKVVGISDIHLGYETNKERLANYVERINALKPDLILIAGDLIDHSLTPVKAQRMQDELSRLKAPLGILMAPGNHDYFSNIEEVEQFLTLTPITLLRDSVVTLENGIQVIGRDDRRQRDRESLDKLVRQTDPSKPILLIDHQPYDLEQTVDAGIDLQFSGHTHHGQVWPLTYLTDYLFELSYGYEKRENTHLYVSSGLSLWGPPYRIGTDSEIVVFYLDNK</sequence>
<dbReference type="GO" id="GO:0016787">
    <property type="term" value="F:hydrolase activity"/>
    <property type="evidence" value="ECO:0007669"/>
    <property type="project" value="InterPro"/>
</dbReference>
<reference evidence="3" key="1">
    <citation type="journal article" date="2021" name="PeerJ">
        <title>Extensive microbial diversity within the chicken gut microbiome revealed by metagenomics and culture.</title>
        <authorList>
            <person name="Gilroy R."/>
            <person name="Ravi A."/>
            <person name="Getino M."/>
            <person name="Pursley I."/>
            <person name="Horton D.L."/>
            <person name="Alikhan N.F."/>
            <person name="Baker D."/>
            <person name="Gharbi K."/>
            <person name="Hall N."/>
            <person name="Watson M."/>
            <person name="Adriaenssens E.M."/>
            <person name="Foster-Nyarko E."/>
            <person name="Jarju S."/>
            <person name="Secka A."/>
            <person name="Antonio M."/>
            <person name="Oren A."/>
            <person name="Chaudhuri R.R."/>
            <person name="La Ragione R."/>
            <person name="Hildebrand F."/>
            <person name="Pallen M.J."/>
        </authorList>
    </citation>
    <scope>NUCLEOTIDE SEQUENCE</scope>
    <source>
        <strain evidence="3">ChiGjej6B6-14162</strain>
    </source>
</reference>
<gene>
    <name evidence="3" type="ORF">H9977_02305</name>
</gene>
<dbReference type="PANTHER" id="PTHR31302">
    <property type="entry name" value="TRANSMEMBRANE PROTEIN WITH METALLOPHOSPHOESTERASE DOMAIN-RELATED"/>
    <property type="match status" value="1"/>
</dbReference>
<feature type="domain" description="Calcineurin-like phosphoesterase" evidence="2">
    <location>
        <begin position="144"/>
        <end position="306"/>
    </location>
</feature>
<comment type="caution">
    <text evidence="3">The sequence shown here is derived from an EMBL/GenBank/DDBJ whole genome shotgun (WGS) entry which is preliminary data.</text>
</comment>
<evidence type="ECO:0000256" key="1">
    <source>
        <dbReference type="SAM" id="Phobius"/>
    </source>
</evidence>
<dbReference type="CDD" id="cd07385">
    <property type="entry name" value="MPP_YkuE_C"/>
    <property type="match status" value="1"/>
</dbReference>
<dbReference type="InterPro" id="IPR051158">
    <property type="entry name" value="Metallophosphoesterase_sf"/>
</dbReference>
<dbReference type="PANTHER" id="PTHR31302:SF0">
    <property type="entry name" value="TRANSMEMBRANE PROTEIN WITH METALLOPHOSPHOESTERASE DOMAIN"/>
    <property type="match status" value="1"/>
</dbReference>
<dbReference type="AlphaFoldDB" id="A0A9D2BER5"/>
<name>A0A9D2BER5_9BACT</name>
<proteinExistence type="predicted"/>
<dbReference type="Pfam" id="PF00149">
    <property type="entry name" value="Metallophos"/>
    <property type="match status" value="1"/>
</dbReference>
<dbReference type="Gene3D" id="3.60.21.10">
    <property type="match status" value="1"/>
</dbReference>
<dbReference type="EMBL" id="DXEL01000021">
    <property type="protein sequence ID" value="HIX73870.1"/>
    <property type="molecule type" value="Genomic_DNA"/>
</dbReference>
<evidence type="ECO:0000313" key="3">
    <source>
        <dbReference type="EMBL" id="HIX73870.1"/>
    </source>
</evidence>
<keyword evidence="1" id="KW-0472">Membrane</keyword>
<organism evidence="3 4">
    <name type="scientific">Candidatus Parabacteroides intestinipullorum</name>
    <dbReference type="NCBI Taxonomy" id="2838723"/>
    <lineage>
        <taxon>Bacteria</taxon>
        <taxon>Pseudomonadati</taxon>
        <taxon>Bacteroidota</taxon>
        <taxon>Bacteroidia</taxon>
        <taxon>Bacteroidales</taxon>
        <taxon>Tannerellaceae</taxon>
        <taxon>Parabacteroides</taxon>
    </lineage>
</organism>
<protein>
    <submittedName>
        <fullName evidence="3">Metallophosphoesterase</fullName>
    </submittedName>
</protein>
<dbReference type="SUPFAM" id="SSF56300">
    <property type="entry name" value="Metallo-dependent phosphatases"/>
    <property type="match status" value="1"/>
</dbReference>
<evidence type="ECO:0000313" key="4">
    <source>
        <dbReference type="Proteomes" id="UP000886740"/>
    </source>
</evidence>
<feature type="transmembrane region" description="Helical" evidence="1">
    <location>
        <begin position="6"/>
        <end position="24"/>
    </location>
</feature>
<feature type="transmembrane region" description="Helical" evidence="1">
    <location>
        <begin position="75"/>
        <end position="94"/>
    </location>
</feature>
<accession>A0A9D2BER5</accession>
<dbReference type="Proteomes" id="UP000886740">
    <property type="component" value="Unassembled WGS sequence"/>
</dbReference>